<feature type="transmembrane region" description="Helical" evidence="7">
    <location>
        <begin position="229"/>
        <end position="249"/>
    </location>
</feature>
<dbReference type="InterPro" id="IPR000045">
    <property type="entry name" value="Prepilin_IV_endopep_pep"/>
</dbReference>
<sequence length="254" mass="27805">MLLFLDSIPYIVIFIFGIVIGSFLNVCIYRLPLHESIITAPSHCMTCGRKLRWYDMVPVFSWIVLGGKCRNCKSKISVQYPIIEALNGVLYVLVCAVNGLNRSSLLYCLMTSALLTLSLIDWRTYEIPFGINVFLFLIGIVATVLDRGNLISHLIGAVCVSAFLEILFLLSGGRAIGGGDIKLMAVCGLILGWKQIILAFLLGCIIGSVVHTIRIKVSSAGHMLAMGPYLSAGIFLAALWGNAWISWYLSLLGL</sequence>
<feature type="transmembrane region" description="Helical" evidence="7">
    <location>
        <begin position="151"/>
        <end position="171"/>
    </location>
</feature>
<evidence type="ECO:0000256" key="7">
    <source>
        <dbReference type="SAM" id="Phobius"/>
    </source>
</evidence>
<gene>
    <name evidence="10" type="ORF">H8Z79_01750</name>
</gene>
<evidence type="ECO:0000256" key="2">
    <source>
        <dbReference type="ARBA" id="ARBA00005801"/>
    </source>
</evidence>
<evidence type="ECO:0000256" key="3">
    <source>
        <dbReference type="ARBA" id="ARBA00022475"/>
    </source>
</evidence>
<evidence type="ECO:0000313" key="11">
    <source>
        <dbReference type="Proteomes" id="UP000633936"/>
    </source>
</evidence>
<evidence type="ECO:0000256" key="6">
    <source>
        <dbReference type="ARBA" id="ARBA00023136"/>
    </source>
</evidence>
<feature type="transmembrane region" description="Helical" evidence="7">
    <location>
        <begin position="7"/>
        <end position="31"/>
    </location>
</feature>
<keyword evidence="11" id="KW-1185">Reference proteome</keyword>
<dbReference type="PANTHER" id="PTHR30487:SF0">
    <property type="entry name" value="PREPILIN LEADER PEPTIDASE_N-METHYLTRANSFERASE-RELATED"/>
    <property type="match status" value="1"/>
</dbReference>
<feature type="transmembrane region" description="Helical" evidence="7">
    <location>
        <begin position="127"/>
        <end position="145"/>
    </location>
</feature>
<evidence type="ECO:0000313" key="10">
    <source>
        <dbReference type="EMBL" id="MBC5739196.1"/>
    </source>
</evidence>
<evidence type="ECO:0000256" key="5">
    <source>
        <dbReference type="ARBA" id="ARBA00022989"/>
    </source>
</evidence>
<organism evidence="10 11">
    <name type="scientific">Blautia intestinalis</name>
    <dbReference type="NCBI Taxonomy" id="2763028"/>
    <lineage>
        <taxon>Bacteria</taxon>
        <taxon>Bacillati</taxon>
        <taxon>Bacillota</taxon>
        <taxon>Clostridia</taxon>
        <taxon>Lachnospirales</taxon>
        <taxon>Lachnospiraceae</taxon>
        <taxon>Blautia</taxon>
    </lineage>
</organism>
<dbReference type="Proteomes" id="UP000633936">
    <property type="component" value="Unassembled WGS sequence"/>
</dbReference>
<reference evidence="10 11" key="1">
    <citation type="submission" date="2020-08" db="EMBL/GenBank/DDBJ databases">
        <title>Genome public.</title>
        <authorList>
            <person name="Liu C."/>
            <person name="Sun Q."/>
        </authorList>
    </citation>
    <scope>NUCLEOTIDE SEQUENCE [LARGE SCALE GENOMIC DNA]</scope>
    <source>
        <strain evidence="10 11">27-44</strain>
    </source>
</reference>
<dbReference type="Gene3D" id="1.20.120.1220">
    <property type="match status" value="1"/>
</dbReference>
<dbReference type="InterPro" id="IPR050882">
    <property type="entry name" value="Prepilin_peptidase/N-MTase"/>
</dbReference>
<name>A0ABR7HY79_9FIRM</name>
<dbReference type="Pfam" id="PF01478">
    <property type="entry name" value="Peptidase_A24"/>
    <property type="match status" value="1"/>
</dbReference>
<protein>
    <submittedName>
        <fullName evidence="10">Prepilin peptidase</fullName>
    </submittedName>
</protein>
<evidence type="ECO:0000259" key="8">
    <source>
        <dbReference type="Pfam" id="PF01478"/>
    </source>
</evidence>
<comment type="similarity">
    <text evidence="2">Belongs to the peptidase A24 family.</text>
</comment>
<feature type="domain" description="Prepilin peptidase A24 N-terminal" evidence="9">
    <location>
        <begin position="15"/>
        <end position="95"/>
    </location>
</feature>
<evidence type="ECO:0000256" key="1">
    <source>
        <dbReference type="ARBA" id="ARBA00004651"/>
    </source>
</evidence>
<dbReference type="RefSeq" id="WP_118040125.1">
    <property type="nucleotide sequence ID" value="NZ_JACOQE010000001.1"/>
</dbReference>
<keyword evidence="4 7" id="KW-0812">Transmembrane</keyword>
<feature type="transmembrane region" description="Helical" evidence="7">
    <location>
        <begin position="80"/>
        <end position="98"/>
    </location>
</feature>
<evidence type="ECO:0000259" key="9">
    <source>
        <dbReference type="Pfam" id="PF06750"/>
    </source>
</evidence>
<keyword evidence="3" id="KW-1003">Cell membrane</keyword>
<proteinExistence type="inferred from homology"/>
<comment type="caution">
    <text evidence="10">The sequence shown here is derived from an EMBL/GenBank/DDBJ whole genome shotgun (WGS) entry which is preliminary data.</text>
</comment>
<keyword evidence="5 7" id="KW-1133">Transmembrane helix</keyword>
<evidence type="ECO:0000256" key="4">
    <source>
        <dbReference type="ARBA" id="ARBA00022692"/>
    </source>
</evidence>
<dbReference type="InterPro" id="IPR010627">
    <property type="entry name" value="Prepilin_pept_A24_N"/>
</dbReference>
<dbReference type="EMBL" id="JACOQE010000001">
    <property type="protein sequence ID" value="MBC5739196.1"/>
    <property type="molecule type" value="Genomic_DNA"/>
</dbReference>
<comment type="subcellular location">
    <subcellularLocation>
        <location evidence="1">Cell membrane</location>
        <topology evidence="1">Multi-pass membrane protein</topology>
    </subcellularLocation>
</comment>
<dbReference type="PANTHER" id="PTHR30487">
    <property type="entry name" value="TYPE 4 PREPILIN-LIKE PROTEINS LEADER PEPTIDE-PROCESSING ENZYME"/>
    <property type="match status" value="1"/>
</dbReference>
<feature type="domain" description="Prepilin type IV endopeptidase peptidase" evidence="8">
    <location>
        <begin position="108"/>
        <end position="210"/>
    </location>
</feature>
<accession>A0ABR7HY79</accession>
<keyword evidence="6 7" id="KW-0472">Membrane</keyword>
<dbReference type="Pfam" id="PF06750">
    <property type="entry name" value="A24_N_bact"/>
    <property type="match status" value="1"/>
</dbReference>
<feature type="transmembrane region" description="Helical" evidence="7">
    <location>
        <begin position="183"/>
        <end position="209"/>
    </location>
</feature>